<protein>
    <submittedName>
        <fullName evidence="1">Uncharacterized protein</fullName>
    </submittedName>
</protein>
<dbReference type="Proteomes" id="UP001157006">
    <property type="component" value="Chromosome 1L"/>
</dbReference>
<accession>A0AAV0YUP9</accession>
<dbReference type="AlphaFoldDB" id="A0AAV0YUP9"/>
<gene>
    <name evidence="1" type="ORF">VFH_I415400</name>
</gene>
<sequence length="114" mass="13154">MKNNYGYTQGRRILDFKCKLKAIEFAEVKEILPATISKMSNKKTREEVPTQVIENGDEDLAENKVLCCRENPYEACAERLKNLKRSLLQIFFGFEGVTSWFGPTLRLVSECKRS</sequence>
<reference evidence="1 2" key="1">
    <citation type="submission" date="2023-01" db="EMBL/GenBank/DDBJ databases">
        <authorList>
            <person name="Kreplak J."/>
        </authorList>
    </citation>
    <scope>NUCLEOTIDE SEQUENCE [LARGE SCALE GENOMIC DNA]</scope>
</reference>
<keyword evidence="2" id="KW-1185">Reference proteome</keyword>
<organism evidence="1 2">
    <name type="scientific">Vicia faba</name>
    <name type="common">Broad bean</name>
    <name type="synonym">Faba vulgaris</name>
    <dbReference type="NCBI Taxonomy" id="3906"/>
    <lineage>
        <taxon>Eukaryota</taxon>
        <taxon>Viridiplantae</taxon>
        <taxon>Streptophyta</taxon>
        <taxon>Embryophyta</taxon>
        <taxon>Tracheophyta</taxon>
        <taxon>Spermatophyta</taxon>
        <taxon>Magnoliopsida</taxon>
        <taxon>eudicotyledons</taxon>
        <taxon>Gunneridae</taxon>
        <taxon>Pentapetalae</taxon>
        <taxon>rosids</taxon>
        <taxon>fabids</taxon>
        <taxon>Fabales</taxon>
        <taxon>Fabaceae</taxon>
        <taxon>Papilionoideae</taxon>
        <taxon>50 kb inversion clade</taxon>
        <taxon>NPAAA clade</taxon>
        <taxon>Hologalegina</taxon>
        <taxon>IRL clade</taxon>
        <taxon>Fabeae</taxon>
        <taxon>Vicia</taxon>
    </lineage>
</organism>
<dbReference type="EMBL" id="OX451736">
    <property type="protein sequence ID" value="CAI8589901.1"/>
    <property type="molecule type" value="Genomic_DNA"/>
</dbReference>
<proteinExistence type="predicted"/>
<evidence type="ECO:0000313" key="2">
    <source>
        <dbReference type="Proteomes" id="UP001157006"/>
    </source>
</evidence>
<evidence type="ECO:0000313" key="1">
    <source>
        <dbReference type="EMBL" id="CAI8589901.1"/>
    </source>
</evidence>
<name>A0AAV0YUP9_VICFA</name>